<evidence type="ECO:0000256" key="1">
    <source>
        <dbReference type="ARBA" id="ARBA00004127"/>
    </source>
</evidence>
<feature type="region of interest" description="Disordered" evidence="8">
    <location>
        <begin position="1"/>
        <end position="40"/>
    </location>
</feature>
<keyword evidence="7 9" id="KW-0472">Membrane</keyword>
<evidence type="ECO:0000256" key="8">
    <source>
        <dbReference type="SAM" id="MobiDB-lite"/>
    </source>
</evidence>
<keyword evidence="3" id="KW-0813">Transport</keyword>
<evidence type="ECO:0000313" key="11">
    <source>
        <dbReference type="EMBL" id="CAL5130071.1"/>
    </source>
</evidence>
<keyword evidence="4 9" id="KW-0812">Transmembrane</keyword>
<dbReference type="EMBL" id="CAXLJL010000057">
    <property type="protein sequence ID" value="CAL5130071.1"/>
    <property type="molecule type" value="Genomic_DNA"/>
</dbReference>
<dbReference type="InterPro" id="IPR027469">
    <property type="entry name" value="Cation_efflux_TMD_sf"/>
</dbReference>
<comment type="subcellular location">
    <subcellularLocation>
        <location evidence="1">Endomembrane system</location>
        <topology evidence="1">Multi-pass membrane protein</topology>
    </subcellularLocation>
</comment>
<name>A0AAV2T026_CALDB</name>
<evidence type="ECO:0000256" key="9">
    <source>
        <dbReference type="SAM" id="Phobius"/>
    </source>
</evidence>
<keyword evidence="5 9" id="KW-1133">Transmembrane helix</keyword>
<dbReference type="Pfam" id="PF01545">
    <property type="entry name" value="Cation_efflux"/>
    <property type="match status" value="1"/>
</dbReference>
<evidence type="ECO:0000256" key="4">
    <source>
        <dbReference type="ARBA" id="ARBA00022692"/>
    </source>
</evidence>
<comment type="similarity">
    <text evidence="2">Belongs to the cation diffusion facilitator (CDF) transporter (TC 2.A.4) family. SLC30A subfamily.</text>
</comment>
<keyword evidence="6" id="KW-0406">Ion transport</keyword>
<dbReference type="GO" id="GO:0008324">
    <property type="term" value="F:monoatomic cation transmembrane transporter activity"/>
    <property type="evidence" value="ECO:0007669"/>
    <property type="project" value="InterPro"/>
</dbReference>
<dbReference type="InterPro" id="IPR002524">
    <property type="entry name" value="Cation_efflux"/>
</dbReference>
<dbReference type="PANTHER" id="PTHR43840:SF13">
    <property type="entry name" value="CATION EFFLUX PROTEIN CYTOPLASMIC DOMAIN-CONTAINING PROTEIN"/>
    <property type="match status" value="1"/>
</dbReference>
<dbReference type="FunFam" id="1.20.1510.10:FF:000005">
    <property type="entry name" value="Putative Cation diffusion facilitator 1"/>
    <property type="match status" value="1"/>
</dbReference>
<dbReference type="InterPro" id="IPR050291">
    <property type="entry name" value="CDF_Transporter"/>
</dbReference>
<evidence type="ECO:0000256" key="2">
    <source>
        <dbReference type="ARBA" id="ARBA00008873"/>
    </source>
</evidence>
<dbReference type="NCBIfam" id="TIGR01297">
    <property type="entry name" value="CDF"/>
    <property type="match status" value="1"/>
</dbReference>
<accession>A0AAV2T026</accession>
<sequence length="451" mass="50165">MSSKGANKTPEAGQVGKPSTSSPVSRRIILPTETSEETELTQRLVSDSCGSLADGLSAVEMGGLKRRLCSSDQDQVWRTFPLERFTRCLSEKNTEGKKPSRAVKEFYAKQDAHIRELEKLATLETTEENSEYDSAHEPQGMCYKRIDAVMVRLVFLVNTALLCGKAVASAISGSLSIISSLLDSCVDLASGGIMWYAARQMRKRRPYTYPQGRTRLEPIAIIVLSVFMSTLSLQILFESIETAVSMYNGNKGAPNVTNVALGLMASVVVTKIVLWAVCSKFGRSPAVRALKVDQRNDVFSNGVSILFSGLASRLPPVIPDKRFENLKYLDPIGAMLMSSYIIYSWYKIGSEQARNLAGHTADPRFLQKIAFVSLNHHEAIERLDTIRAFHFGCHFLVEVDIVLPSRMELKVAHDIGEGLQKKLEKLESVERAFVHLDYEFSHRPESEHKIA</sequence>
<dbReference type="Proteomes" id="UP001497525">
    <property type="component" value="Unassembled WGS sequence"/>
</dbReference>
<dbReference type="GO" id="GO:0012505">
    <property type="term" value="C:endomembrane system"/>
    <property type="evidence" value="ECO:0007669"/>
    <property type="project" value="UniProtKB-SubCell"/>
</dbReference>
<reference evidence="11" key="1">
    <citation type="submission" date="2024-06" db="EMBL/GenBank/DDBJ databases">
        <authorList>
            <person name="Liu X."/>
            <person name="Lenzi L."/>
            <person name="Haldenby T S."/>
            <person name="Uol C."/>
        </authorList>
    </citation>
    <scope>NUCLEOTIDE SEQUENCE</scope>
</reference>
<evidence type="ECO:0000256" key="6">
    <source>
        <dbReference type="ARBA" id="ARBA00023065"/>
    </source>
</evidence>
<dbReference type="InterPro" id="IPR058533">
    <property type="entry name" value="Cation_efflux_TM"/>
</dbReference>
<gene>
    <name evidence="11" type="ORF">CDAUBV1_LOCUS1511</name>
</gene>
<dbReference type="GO" id="GO:0016020">
    <property type="term" value="C:membrane"/>
    <property type="evidence" value="ECO:0007669"/>
    <property type="project" value="InterPro"/>
</dbReference>
<evidence type="ECO:0000259" key="10">
    <source>
        <dbReference type="Pfam" id="PF01545"/>
    </source>
</evidence>
<dbReference type="FunFam" id="3.30.70.1350:FF:000001">
    <property type="entry name" value="Metal tolerance protein 11"/>
    <property type="match status" value="1"/>
</dbReference>
<feature type="transmembrane region" description="Helical" evidence="9">
    <location>
        <begin position="149"/>
        <end position="171"/>
    </location>
</feature>
<feature type="transmembrane region" description="Helical" evidence="9">
    <location>
        <begin position="177"/>
        <end position="198"/>
    </location>
</feature>
<evidence type="ECO:0000256" key="7">
    <source>
        <dbReference type="ARBA" id="ARBA00023136"/>
    </source>
</evidence>
<evidence type="ECO:0000256" key="5">
    <source>
        <dbReference type="ARBA" id="ARBA00022989"/>
    </source>
</evidence>
<comment type="caution">
    <text evidence="11">The sequence shown here is derived from an EMBL/GenBank/DDBJ whole genome shotgun (WGS) entry which is preliminary data.</text>
</comment>
<evidence type="ECO:0000256" key="3">
    <source>
        <dbReference type="ARBA" id="ARBA00022448"/>
    </source>
</evidence>
<dbReference type="AlphaFoldDB" id="A0AAV2T026"/>
<evidence type="ECO:0000313" key="12">
    <source>
        <dbReference type="Proteomes" id="UP001497525"/>
    </source>
</evidence>
<feature type="transmembrane region" description="Helical" evidence="9">
    <location>
        <begin position="219"/>
        <end position="237"/>
    </location>
</feature>
<dbReference type="SUPFAM" id="SSF160240">
    <property type="entry name" value="Cation efflux protein cytoplasmic domain-like"/>
    <property type="match status" value="1"/>
</dbReference>
<dbReference type="Gene3D" id="1.20.1510.10">
    <property type="entry name" value="Cation efflux protein transmembrane domain"/>
    <property type="match status" value="1"/>
</dbReference>
<dbReference type="PANTHER" id="PTHR43840">
    <property type="entry name" value="MITOCHONDRIAL METAL TRANSPORTER 1-RELATED"/>
    <property type="match status" value="1"/>
</dbReference>
<dbReference type="InterPro" id="IPR036837">
    <property type="entry name" value="Cation_efflux_CTD_sf"/>
</dbReference>
<feature type="transmembrane region" description="Helical" evidence="9">
    <location>
        <begin position="257"/>
        <end position="277"/>
    </location>
</feature>
<proteinExistence type="inferred from homology"/>
<protein>
    <recommendedName>
        <fullName evidence="10">Cation efflux protein transmembrane domain-containing protein</fullName>
    </recommendedName>
</protein>
<dbReference type="Gene3D" id="3.30.70.1350">
    <property type="entry name" value="Cation efflux protein, cytoplasmic domain"/>
    <property type="match status" value="1"/>
</dbReference>
<organism evidence="11 12">
    <name type="scientific">Calicophoron daubneyi</name>
    <name type="common">Rumen fluke</name>
    <name type="synonym">Paramphistomum daubneyi</name>
    <dbReference type="NCBI Taxonomy" id="300641"/>
    <lineage>
        <taxon>Eukaryota</taxon>
        <taxon>Metazoa</taxon>
        <taxon>Spiralia</taxon>
        <taxon>Lophotrochozoa</taxon>
        <taxon>Platyhelminthes</taxon>
        <taxon>Trematoda</taxon>
        <taxon>Digenea</taxon>
        <taxon>Plagiorchiida</taxon>
        <taxon>Pronocephalata</taxon>
        <taxon>Paramphistomoidea</taxon>
        <taxon>Paramphistomidae</taxon>
        <taxon>Calicophoron</taxon>
    </lineage>
</organism>
<dbReference type="SUPFAM" id="SSF161111">
    <property type="entry name" value="Cation efflux protein transmembrane domain-like"/>
    <property type="match status" value="1"/>
</dbReference>
<feature type="domain" description="Cation efflux protein transmembrane" evidence="10">
    <location>
        <begin position="152"/>
        <end position="356"/>
    </location>
</feature>